<protein>
    <submittedName>
        <fullName evidence="1">Uncharacterized protein</fullName>
    </submittedName>
</protein>
<evidence type="ECO:0000313" key="1">
    <source>
        <dbReference type="EMBL" id="KRY02249.1"/>
    </source>
</evidence>
<organism evidence="1 2">
    <name type="scientific">Trichinella britovi</name>
    <name type="common">Parasitic roundworm</name>
    <dbReference type="NCBI Taxonomy" id="45882"/>
    <lineage>
        <taxon>Eukaryota</taxon>
        <taxon>Metazoa</taxon>
        <taxon>Ecdysozoa</taxon>
        <taxon>Nematoda</taxon>
        <taxon>Enoplea</taxon>
        <taxon>Dorylaimia</taxon>
        <taxon>Trichinellida</taxon>
        <taxon>Trichinellidae</taxon>
        <taxon>Trichinella</taxon>
    </lineage>
</organism>
<accession>A0A0V0YPK6</accession>
<dbReference type="AlphaFoldDB" id="A0A0V0YPK6"/>
<gene>
    <name evidence="1" type="ORF">T03_4403</name>
</gene>
<name>A0A0V0YPK6_TRIBR</name>
<evidence type="ECO:0000313" key="2">
    <source>
        <dbReference type="Proteomes" id="UP000054653"/>
    </source>
</evidence>
<dbReference type="EMBL" id="JYDI01007750">
    <property type="protein sequence ID" value="KRY02249.1"/>
    <property type="molecule type" value="Genomic_DNA"/>
</dbReference>
<dbReference type="Proteomes" id="UP000054653">
    <property type="component" value="Unassembled WGS sequence"/>
</dbReference>
<sequence length="31" mass="3739">MIYVEKPLYSFKHISTVAAQLISWFVEQWSH</sequence>
<keyword evidence="2" id="KW-1185">Reference proteome</keyword>
<proteinExistence type="predicted"/>
<reference evidence="1 2" key="1">
    <citation type="submission" date="2015-01" db="EMBL/GenBank/DDBJ databases">
        <title>Evolution of Trichinella species and genotypes.</title>
        <authorList>
            <person name="Korhonen P.K."/>
            <person name="Edoardo P."/>
            <person name="Giuseppe L.R."/>
            <person name="Gasser R.B."/>
        </authorList>
    </citation>
    <scope>NUCLEOTIDE SEQUENCE [LARGE SCALE GENOMIC DNA]</scope>
    <source>
        <strain evidence="1">ISS120</strain>
    </source>
</reference>
<comment type="caution">
    <text evidence="1">The sequence shown here is derived from an EMBL/GenBank/DDBJ whole genome shotgun (WGS) entry which is preliminary data.</text>
</comment>